<evidence type="ECO:0000256" key="5">
    <source>
        <dbReference type="ARBA" id="ARBA00022741"/>
    </source>
</evidence>
<feature type="compositionally biased region" description="Polar residues" evidence="11">
    <location>
        <begin position="31"/>
        <end position="57"/>
    </location>
</feature>
<evidence type="ECO:0000256" key="3">
    <source>
        <dbReference type="ARBA" id="ARBA00022679"/>
    </source>
</evidence>
<evidence type="ECO:0000313" key="13">
    <source>
        <dbReference type="EMBL" id="ELP94429.1"/>
    </source>
</evidence>
<evidence type="ECO:0000256" key="7">
    <source>
        <dbReference type="ARBA" id="ARBA00022840"/>
    </source>
</evidence>
<comment type="catalytic activity">
    <reaction evidence="8">
        <text>L-threonyl-[protein] + ATP = O-phospho-L-threonyl-[protein] + ADP + H(+)</text>
        <dbReference type="Rhea" id="RHEA:46608"/>
        <dbReference type="Rhea" id="RHEA-COMP:11060"/>
        <dbReference type="Rhea" id="RHEA-COMP:11605"/>
        <dbReference type="ChEBI" id="CHEBI:15378"/>
        <dbReference type="ChEBI" id="CHEBI:30013"/>
        <dbReference type="ChEBI" id="CHEBI:30616"/>
        <dbReference type="ChEBI" id="CHEBI:61977"/>
        <dbReference type="ChEBI" id="CHEBI:456216"/>
        <dbReference type="EC" id="2.7.11.1"/>
    </reaction>
</comment>
<evidence type="ECO:0000256" key="9">
    <source>
        <dbReference type="ARBA" id="ARBA00048679"/>
    </source>
</evidence>
<dbReference type="EMBL" id="KB206215">
    <property type="protein sequence ID" value="ELP94429.1"/>
    <property type="molecule type" value="Genomic_DNA"/>
</dbReference>
<dbReference type="SUPFAM" id="SSF56112">
    <property type="entry name" value="Protein kinase-like (PK-like)"/>
    <property type="match status" value="1"/>
</dbReference>
<keyword evidence="6 13" id="KW-0418">Kinase</keyword>
<accession>A0A0A1UDA7</accession>
<keyword evidence="2" id="KW-0433">Leucine-rich repeat</keyword>
<dbReference type="InterPro" id="IPR029021">
    <property type="entry name" value="Prot-tyrosine_phosphatase-like"/>
</dbReference>
<comment type="catalytic activity">
    <reaction evidence="9">
        <text>L-seryl-[protein] + ATP = O-phospho-L-seryl-[protein] + ADP + H(+)</text>
        <dbReference type="Rhea" id="RHEA:17989"/>
        <dbReference type="Rhea" id="RHEA-COMP:9863"/>
        <dbReference type="Rhea" id="RHEA-COMP:11604"/>
        <dbReference type="ChEBI" id="CHEBI:15378"/>
        <dbReference type="ChEBI" id="CHEBI:29999"/>
        <dbReference type="ChEBI" id="CHEBI:30616"/>
        <dbReference type="ChEBI" id="CHEBI:83421"/>
        <dbReference type="ChEBI" id="CHEBI:456216"/>
        <dbReference type="EC" id="2.7.11.1"/>
    </reaction>
</comment>
<keyword evidence="3 13" id="KW-0808">Transferase</keyword>
<dbReference type="GO" id="GO:0005524">
    <property type="term" value="F:ATP binding"/>
    <property type="evidence" value="ECO:0007669"/>
    <property type="project" value="UniProtKB-UniRule"/>
</dbReference>
<evidence type="ECO:0000256" key="2">
    <source>
        <dbReference type="ARBA" id="ARBA00022614"/>
    </source>
</evidence>
<dbReference type="InterPro" id="IPR000719">
    <property type="entry name" value="Prot_kinase_dom"/>
</dbReference>
<name>A0A0A1UDA7_ENTIV</name>
<dbReference type="OMA" id="CIFENDE"/>
<dbReference type="PANTHER" id="PTHR44329:SF288">
    <property type="entry name" value="MITOGEN-ACTIVATED PROTEIN KINASE KINASE KINASE 20"/>
    <property type="match status" value="1"/>
</dbReference>
<dbReference type="InterPro" id="IPR051681">
    <property type="entry name" value="Ser/Thr_Kinases-Pseudokinases"/>
</dbReference>
<dbReference type="OrthoDB" id="28267at2759"/>
<dbReference type="GO" id="GO:0004714">
    <property type="term" value="F:transmembrane receptor protein tyrosine kinase activity"/>
    <property type="evidence" value="ECO:0007669"/>
    <property type="project" value="UniProtKB-EC"/>
</dbReference>
<dbReference type="PRINTS" id="PR00109">
    <property type="entry name" value="TYRKINASE"/>
</dbReference>
<reference evidence="13 14" key="1">
    <citation type="submission" date="2012-10" db="EMBL/GenBank/DDBJ databases">
        <authorList>
            <person name="Zafar N."/>
            <person name="Inman J."/>
            <person name="Hall N."/>
            <person name="Lorenzi H."/>
            <person name="Caler E."/>
        </authorList>
    </citation>
    <scope>NUCLEOTIDE SEQUENCE [LARGE SCALE GENOMIC DNA]</scope>
    <source>
        <strain evidence="13 14">IP1</strain>
    </source>
</reference>
<dbReference type="Gene3D" id="1.10.510.10">
    <property type="entry name" value="Transferase(Phosphotransferase) domain 1"/>
    <property type="match status" value="1"/>
</dbReference>
<dbReference type="Proteomes" id="UP000014680">
    <property type="component" value="Unassembled WGS sequence"/>
</dbReference>
<feature type="binding site" evidence="10">
    <location>
        <position position="1700"/>
    </location>
    <ligand>
        <name>ATP</name>
        <dbReference type="ChEBI" id="CHEBI:30616"/>
    </ligand>
</feature>
<dbReference type="KEGG" id="eiv:EIN_047120"/>
<dbReference type="RefSeq" id="XP_004261200.1">
    <property type="nucleotide sequence ID" value="XM_004261152.1"/>
</dbReference>
<dbReference type="InterPro" id="IPR008271">
    <property type="entry name" value="Ser/Thr_kinase_AS"/>
</dbReference>
<dbReference type="GO" id="GO:0106310">
    <property type="term" value="F:protein serine kinase activity"/>
    <property type="evidence" value="ECO:0007669"/>
    <property type="project" value="RHEA"/>
</dbReference>
<dbReference type="InterPro" id="IPR011009">
    <property type="entry name" value="Kinase-like_dom_sf"/>
</dbReference>
<feature type="region of interest" description="Disordered" evidence="11">
    <location>
        <begin position="29"/>
        <end position="57"/>
    </location>
</feature>
<dbReference type="InterPro" id="IPR032675">
    <property type="entry name" value="LRR_dom_sf"/>
</dbReference>
<evidence type="ECO:0000259" key="12">
    <source>
        <dbReference type="PROSITE" id="PS50011"/>
    </source>
</evidence>
<dbReference type="GeneID" id="14893423"/>
<dbReference type="VEuPathDB" id="AmoebaDB:EIN_047120"/>
<dbReference type="PROSITE" id="PS00107">
    <property type="entry name" value="PROTEIN_KINASE_ATP"/>
    <property type="match status" value="1"/>
</dbReference>
<dbReference type="SUPFAM" id="SSF52799">
    <property type="entry name" value="(Phosphotyrosine protein) phosphatases II"/>
    <property type="match status" value="1"/>
</dbReference>
<organism evidence="13 14">
    <name type="scientific">Entamoeba invadens IP1</name>
    <dbReference type="NCBI Taxonomy" id="370355"/>
    <lineage>
        <taxon>Eukaryota</taxon>
        <taxon>Amoebozoa</taxon>
        <taxon>Evosea</taxon>
        <taxon>Archamoebae</taxon>
        <taxon>Mastigamoebida</taxon>
        <taxon>Entamoebidae</taxon>
        <taxon>Entamoeba</taxon>
    </lineage>
</organism>
<dbReference type="Pfam" id="PF13855">
    <property type="entry name" value="LRR_8"/>
    <property type="match status" value="1"/>
</dbReference>
<dbReference type="SMART" id="SM00220">
    <property type="entry name" value="S_TKc"/>
    <property type="match status" value="1"/>
</dbReference>
<dbReference type="PROSITE" id="PS51450">
    <property type="entry name" value="LRR"/>
    <property type="match status" value="1"/>
</dbReference>
<proteinExistence type="predicted"/>
<dbReference type="GO" id="GO:0004674">
    <property type="term" value="F:protein serine/threonine kinase activity"/>
    <property type="evidence" value="ECO:0007669"/>
    <property type="project" value="UniProtKB-KW"/>
</dbReference>
<dbReference type="SMART" id="SM00369">
    <property type="entry name" value="LRR_TYP"/>
    <property type="match status" value="3"/>
</dbReference>
<keyword evidence="14" id="KW-1185">Reference proteome</keyword>
<keyword evidence="4" id="KW-0677">Repeat</keyword>
<keyword evidence="1" id="KW-0723">Serine/threonine-protein kinase</keyword>
<evidence type="ECO:0000256" key="4">
    <source>
        <dbReference type="ARBA" id="ARBA00022737"/>
    </source>
</evidence>
<protein>
    <submittedName>
        <fullName evidence="13">Serine-threonine protein kinase, putative</fullName>
        <ecNumber evidence="13">2.7.10.1</ecNumber>
    </submittedName>
</protein>
<keyword evidence="7 10" id="KW-0067">ATP-binding</keyword>
<feature type="domain" description="Protein kinase" evidence="12">
    <location>
        <begin position="1673"/>
        <end position="1940"/>
    </location>
</feature>
<dbReference type="InterPro" id="IPR001245">
    <property type="entry name" value="Ser-Thr/Tyr_kinase_cat_dom"/>
</dbReference>
<evidence type="ECO:0000256" key="1">
    <source>
        <dbReference type="ARBA" id="ARBA00022527"/>
    </source>
</evidence>
<dbReference type="InterPro" id="IPR001611">
    <property type="entry name" value="Leu-rich_rpt"/>
</dbReference>
<dbReference type="InterPro" id="IPR017441">
    <property type="entry name" value="Protein_kinase_ATP_BS"/>
</dbReference>
<evidence type="ECO:0000256" key="8">
    <source>
        <dbReference type="ARBA" id="ARBA00047899"/>
    </source>
</evidence>
<evidence type="ECO:0000256" key="6">
    <source>
        <dbReference type="ARBA" id="ARBA00022777"/>
    </source>
</evidence>
<sequence>MSVVKAKSNKTKRMKFLVFGRLFEPRIADTPENTMQTTTPRITHNDPSTPLSTPDVSQIPQGNTFHEIPYILEYAFKYNETILETSQQPDKPLSLFNTEETVNWLKTFASESVWKRVQKKKLCGNELLSWARIKLAKCCESKEVAKNIIKKIKAYDNTSSFGLVALEKWNFTDEQLRDMYELEKGFTDQTVVQMKKYDVHHAIKVTFMAISIYFAQRDPIFTEGDIKIIKERNGEDALDRLDLTRENKCLVKRMFLFLKRMLHSNNSVFQYFKTNLEEFVISCLAPNLPIEPFKEIYNSITEEELSPYYFESENIYAGEVVLQTYMDIISPTYLIPILERVETIEESRWDVGVLYVTNYRILWRSTTKEDKEERSNFEMLYHVPIAMIINPTSGIKHTLCMRGDEEYYLVRILATSAHTLTFGFRSEDMVKSFLGSIDEVQKKNVLIDKYDIFIDYCPLQSVAERMFERLKNKDGLVVNDLSDPKGMKECGIVMKDFNINYHQDELFEKSENFENFEKMLKIEKNGKVEKLEKNGYGVILVGESDKNGRVYRLQVTGDFKWFDRKYFERKNINIVDFECSTDEITTARIEKLYEDVRGYKTGMEETLFTFTELVNQELKKVFACFYDIIKRYTYGSTFLFLSNTYDNVYVCFVSCLFLVLTDKYYRSFDGFIELLHVHVFASHALRTMLNAKRCIYPLFLFLHGMECLLQSYPSMFQFKNELLYFLMYHTLSKRFSTMSTDENPSQSLYCFLLPRKRIFINKDFENFDFNFIDYFKTSLVLLEHSFFVHFTNYTIDKRPLFNKALYQRQAVDFSRLNLIILPRYFFNCLDNVQTRRLTLSETYLKFIPTQIALLPNLESLVFASNDLQFIPQWHLNHMTALTYLDISENKQMSSRYEMIRFDLLTNLKMLNITNRQVNVETAFPDSINTIIARNSFQAMPKMIYSLPNLVSLDLSSNVSLCSSSIFTVTRLNALTISHCNKTDIPNSIGQMTNLTELNISENHISKLPFSLYSLVKLVKLDISSNDVRFISSLLSKLTNLTCLMLQKNPNGEQNQTCINDLLKKLIVQHYPYEIQLHILSDKYGTDEFRRIYDETKKPKSDSYRLVEQGVIAGDAPKDQLLFRVSYHEYESRFGFFTPNGDCYLLVLFRDNWNLVLEQWKYHLLHTAFTNKNNTGDLKLQFVLFWDDKKSTEAEDRVKEIKKRMEPFFCLGTVAYLKEKKKNDLRQKVRKIFEAYTQSVYADSFMKIMMEVKMSSFNPPVLKQGLLFKMLHDFEIDDFNTLLNLLHRYGVVLSVTQSLEGLKMNDQILHKKGTFVPNSDASANMVVADPDFIRKIYEMLMDSSKDGFGFLEDISTKLSDYFLNLEVLNGVMLYVEMFYDVFIARDDLLNAFGLQEKYLQFAKTKISSRTDFFDVLQNDRRDKNYMQRCASTMLENPFYFWESGGCTVANCKTPSAAMTKHNSKTLYFQPRNIKPLLKEQIEKVWPSQHDVKEMDFGRKINAKFFPPLFYSTFVFYASVEGMNIVKVTKNQCFLSKVVEDQHYYFYILYSDTEFIIRTRYRATTVKSVFIGGKLMGELTDIFANIQKVLFPNLKSEEFILCPKCLICGNDELSCVLPKRTLINAIEKNQDKVCFEKGHECLVSTCALDLVLSEIKNSKRMQIDIIDLESDLDSATQDKVLGLGSTAKVFLTKVKNQNVAVKLFSLDPSSFSTVRGEGCAAHSVSKGIVEMRREVNVMKMMTSPYILGLTGISFEPLALIMDYCDLGNLYDFLANPKNEVTWEDRVEFAYEVASGMTELHAAKLIHRDLKSPNILLKTEGGRVKCLISDFGTSGVQLFEENVFVDNPKWVAPEVMRGFPFEMKSDVYSFGIIMWELVERKEPFGDARFPSQLKQLIIKGLRPSWSEEKHIHPEYFALVESCWADETSKRPPFEEATKTLQKLKSEVAKDLLPIQ</sequence>
<keyword evidence="5 10" id="KW-0547">Nucleotide-binding</keyword>
<dbReference type="Pfam" id="PF07714">
    <property type="entry name" value="PK_Tyr_Ser-Thr"/>
    <property type="match status" value="1"/>
</dbReference>
<dbReference type="InterPro" id="IPR003591">
    <property type="entry name" value="Leu-rich_rpt_typical-subtyp"/>
</dbReference>
<dbReference type="EC" id="2.7.10.1" evidence="13"/>
<dbReference type="SUPFAM" id="SSF52058">
    <property type="entry name" value="L domain-like"/>
    <property type="match status" value="1"/>
</dbReference>
<evidence type="ECO:0000313" key="14">
    <source>
        <dbReference type="Proteomes" id="UP000014680"/>
    </source>
</evidence>
<evidence type="ECO:0000256" key="11">
    <source>
        <dbReference type="SAM" id="MobiDB-lite"/>
    </source>
</evidence>
<dbReference type="PANTHER" id="PTHR44329">
    <property type="entry name" value="SERINE/THREONINE-PROTEIN KINASE TNNI3K-RELATED"/>
    <property type="match status" value="1"/>
</dbReference>
<dbReference type="PROSITE" id="PS50011">
    <property type="entry name" value="PROTEIN_KINASE_DOM"/>
    <property type="match status" value="1"/>
</dbReference>
<gene>
    <name evidence="13" type="ORF">EIN_047120</name>
</gene>
<dbReference type="PROSITE" id="PS00108">
    <property type="entry name" value="PROTEIN_KINASE_ST"/>
    <property type="match status" value="1"/>
</dbReference>
<dbReference type="Gene3D" id="3.80.10.10">
    <property type="entry name" value="Ribonuclease Inhibitor"/>
    <property type="match status" value="2"/>
</dbReference>
<evidence type="ECO:0000256" key="10">
    <source>
        <dbReference type="PROSITE-ProRule" id="PRU10141"/>
    </source>
</evidence>